<evidence type="ECO:0000313" key="2">
    <source>
        <dbReference type="Proteomes" id="UP001595880"/>
    </source>
</evidence>
<dbReference type="Proteomes" id="UP001595880">
    <property type="component" value="Unassembled WGS sequence"/>
</dbReference>
<accession>A0ABV8VTH3</accession>
<name>A0ABV8VTH3_9BACI</name>
<proteinExistence type="predicted"/>
<protein>
    <submittedName>
        <fullName evidence="1">Uncharacterized protein</fullName>
    </submittedName>
</protein>
<keyword evidence="2" id="KW-1185">Reference proteome</keyword>
<gene>
    <name evidence="1" type="ORF">ACFOZ1_06640</name>
</gene>
<evidence type="ECO:0000313" key="1">
    <source>
        <dbReference type="EMBL" id="MFC4387489.1"/>
    </source>
</evidence>
<sequence>MRIGYMVDIIHRFNNIKHYSYNNAEKLESLNRLVSDVEEACEIPVGDPYAMKEFQKNNSFLYEYYQSILEERETALNAI</sequence>
<organism evidence="1 2">
    <name type="scientific">Gracilibacillus marinus</name>
    <dbReference type="NCBI Taxonomy" id="630535"/>
    <lineage>
        <taxon>Bacteria</taxon>
        <taxon>Bacillati</taxon>
        <taxon>Bacillota</taxon>
        <taxon>Bacilli</taxon>
        <taxon>Bacillales</taxon>
        <taxon>Bacillaceae</taxon>
        <taxon>Gracilibacillus</taxon>
    </lineage>
</organism>
<comment type="caution">
    <text evidence="1">The sequence shown here is derived from an EMBL/GenBank/DDBJ whole genome shotgun (WGS) entry which is preliminary data.</text>
</comment>
<dbReference type="EMBL" id="JBHSDV010000001">
    <property type="protein sequence ID" value="MFC4387489.1"/>
    <property type="molecule type" value="Genomic_DNA"/>
</dbReference>
<dbReference type="RefSeq" id="WP_390197404.1">
    <property type="nucleotide sequence ID" value="NZ_JBHSDV010000001.1"/>
</dbReference>
<reference evidence="2" key="1">
    <citation type="journal article" date="2019" name="Int. J. Syst. Evol. Microbiol.">
        <title>The Global Catalogue of Microorganisms (GCM) 10K type strain sequencing project: providing services to taxonomists for standard genome sequencing and annotation.</title>
        <authorList>
            <consortium name="The Broad Institute Genomics Platform"/>
            <consortium name="The Broad Institute Genome Sequencing Center for Infectious Disease"/>
            <person name="Wu L."/>
            <person name="Ma J."/>
        </authorList>
    </citation>
    <scope>NUCLEOTIDE SEQUENCE [LARGE SCALE GENOMIC DNA]</scope>
    <source>
        <strain evidence="2">KACC 14058</strain>
    </source>
</reference>